<evidence type="ECO:0000256" key="1">
    <source>
        <dbReference type="ARBA" id="ARBA00006845"/>
    </source>
</evidence>
<keyword evidence="4" id="KW-1185">Reference proteome</keyword>
<dbReference type="OrthoDB" id="5184890at2"/>
<sequence>MATVKIREASDASEQEIFQQIAKKLKFPDYFGNNFAALEDCLGDMTESTRVDIVRYRDDPDPKRRAFFGTLCAVVARVALENPNVHLTMYEK</sequence>
<dbReference type="RefSeq" id="WP_059052969.1">
    <property type="nucleotide sequence ID" value="NZ_LOJF01000001.1"/>
</dbReference>
<protein>
    <recommendedName>
        <fullName evidence="2">Barstar (barnase inhibitor) domain-containing protein</fullName>
    </recommendedName>
</protein>
<organism evidence="3 4">
    <name type="scientific">Tractidigestivibacter scatoligenes</name>
    <name type="common">Olsenella scatoligenes</name>
    <dbReference type="NCBI Taxonomy" id="1299998"/>
    <lineage>
        <taxon>Bacteria</taxon>
        <taxon>Bacillati</taxon>
        <taxon>Actinomycetota</taxon>
        <taxon>Coriobacteriia</taxon>
        <taxon>Coriobacteriales</taxon>
        <taxon>Atopobiaceae</taxon>
        <taxon>Tractidigestivibacter</taxon>
    </lineage>
</organism>
<dbReference type="AlphaFoldDB" id="A0A124EH01"/>
<evidence type="ECO:0000313" key="3">
    <source>
        <dbReference type="EMBL" id="KUH59079.1"/>
    </source>
</evidence>
<evidence type="ECO:0000313" key="4">
    <source>
        <dbReference type="Proteomes" id="UP000054078"/>
    </source>
</evidence>
<evidence type="ECO:0000259" key="2">
    <source>
        <dbReference type="Pfam" id="PF01337"/>
    </source>
</evidence>
<dbReference type="Proteomes" id="UP000054078">
    <property type="component" value="Unassembled WGS sequence"/>
</dbReference>
<dbReference type="EMBL" id="LOJF01000001">
    <property type="protein sequence ID" value="KUH59079.1"/>
    <property type="molecule type" value="Genomic_DNA"/>
</dbReference>
<comment type="caution">
    <text evidence="3">The sequence shown here is derived from an EMBL/GenBank/DDBJ whole genome shotgun (WGS) entry which is preliminary data.</text>
</comment>
<dbReference type="InterPro" id="IPR000468">
    <property type="entry name" value="Barstar"/>
</dbReference>
<dbReference type="SUPFAM" id="SSF52038">
    <property type="entry name" value="Barstar-related"/>
    <property type="match status" value="1"/>
</dbReference>
<dbReference type="InterPro" id="IPR035905">
    <property type="entry name" value="Barstar-like_sf"/>
</dbReference>
<dbReference type="Gene3D" id="3.30.370.10">
    <property type="entry name" value="Barstar-like"/>
    <property type="match status" value="1"/>
</dbReference>
<dbReference type="Pfam" id="PF01337">
    <property type="entry name" value="Barstar"/>
    <property type="match status" value="1"/>
</dbReference>
<proteinExistence type="inferred from homology"/>
<comment type="similarity">
    <text evidence="1">Belongs to the barstar family.</text>
</comment>
<name>A0A124EH01_TRASO</name>
<feature type="domain" description="Barstar (barnase inhibitor)" evidence="2">
    <location>
        <begin position="2"/>
        <end position="50"/>
    </location>
</feature>
<accession>A0A124EH01</accession>
<gene>
    <name evidence="3" type="ORF">AUL39_01720</name>
</gene>
<reference evidence="3 4" key="1">
    <citation type="submission" date="2015-12" db="EMBL/GenBank/DDBJ databases">
        <title>Draft Genome Sequence of Olsenella scatoligenes SK9K4T; a Producer of 3-Methylindole- (skatole) and 4-Methylphenol- (p-cresol) Isolated from Pig Feces.</title>
        <authorList>
            <person name="Li X."/>
            <person name="Borg B."/>
            <person name="Canibe N."/>
        </authorList>
    </citation>
    <scope>NUCLEOTIDE SEQUENCE [LARGE SCALE GENOMIC DNA]</scope>
    <source>
        <strain evidence="3 4">SK9K4</strain>
    </source>
</reference>